<evidence type="ECO:0000313" key="2">
    <source>
        <dbReference type="EMBL" id="EGD83274.1"/>
    </source>
</evidence>
<reference evidence="2" key="1">
    <citation type="submission" date="2009-08" db="EMBL/GenBank/DDBJ databases">
        <title>Annotation of Salpingoeca rosetta.</title>
        <authorList>
            <consortium name="The Broad Institute Genome Sequencing Platform"/>
            <person name="Russ C."/>
            <person name="Cuomo C."/>
            <person name="Burger G."/>
            <person name="Gray M.W."/>
            <person name="Holland P.W.H."/>
            <person name="King N."/>
            <person name="Lang F.B.F."/>
            <person name="Roger A.J."/>
            <person name="Ruiz-Trillo I."/>
            <person name="Young S.K."/>
            <person name="Zeng Q."/>
            <person name="Gargeya S."/>
            <person name="Alvarado L."/>
            <person name="Berlin A."/>
            <person name="Chapman S.B."/>
            <person name="Chen Z."/>
            <person name="Freedman E."/>
            <person name="Gellesch M."/>
            <person name="Goldberg J."/>
            <person name="Griggs A."/>
            <person name="Gujja S."/>
            <person name="Heilman E."/>
            <person name="Heiman D."/>
            <person name="Howarth C."/>
            <person name="Mehta T."/>
            <person name="Neiman D."/>
            <person name="Pearson M."/>
            <person name="Roberts A."/>
            <person name="Saif S."/>
            <person name="Shea T."/>
            <person name="Shenoy N."/>
            <person name="Sisk P."/>
            <person name="Stolte C."/>
            <person name="Sykes S."/>
            <person name="White J."/>
            <person name="Yandava C."/>
            <person name="Haas B."/>
            <person name="Nusbaum C."/>
            <person name="Birren B."/>
        </authorList>
    </citation>
    <scope>NUCLEOTIDE SEQUENCE [LARGE SCALE GENOMIC DNA]</scope>
    <source>
        <strain evidence="2">ATCC 50818</strain>
    </source>
</reference>
<proteinExistence type="predicted"/>
<keyword evidence="1" id="KW-1133">Transmembrane helix</keyword>
<keyword evidence="1" id="KW-0812">Transmembrane</keyword>
<dbReference type="InParanoid" id="F2UTG7"/>
<name>F2UTG7_SALR5</name>
<keyword evidence="1" id="KW-0472">Membrane</keyword>
<protein>
    <submittedName>
        <fullName evidence="2">Uncharacterized protein</fullName>
    </submittedName>
</protein>
<dbReference type="AlphaFoldDB" id="F2UTG7"/>
<dbReference type="EMBL" id="GL833038">
    <property type="protein sequence ID" value="EGD83274.1"/>
    <property type="molecule type" value="Genomic_DNA"/>
</dbReference>
<evidence type="ECO:0000313" key="3">
    <source>
        <dbReference type="Proteomes" id="UP000007799"/>
    </source>
</evidence>
<keyword evidence="3" id="KW-1185">Reference proteome</keyword>
<feature type="non-terminal residue" evidence="2">
    <location>
        <position position="147"/>
    </location>
</feature>
<sequence>MTARQQRSGRTRKPAPATSLLARLVAWDEQLSQRCHVRGWGYEMLFKVLEWSGHGVPWLVFAAFLVAATHPDATEPDSKLASWLAHVPHIKPGSVLGPLWDAAKVPLMTREALHQAAWQFCFALFLDLALVGTVKVAVRRRRPSYNK</sequence>
<dbReference type="KEGG" id="sre:PTSG_11446"/>
<dbReference type="GeneID" id="16068056"/>
<dbReference type="RefSeq" id="XP_004987539.1">
    <property type="nucleotide sequence ID" value="XM_004987482.1"/>
</dbReference>
<organism evidence="3">
    <name type="scientific">Salpingoeca rosetta (strain ATCC 50818 / BSB-021)</name>
    <dbReference type="NCBI Taxonomy" id="946362"/>
    <lineage>
        <taxon>Eukaryota</taxon>
        <taxon>Choanoflagellata</taxon>
        <taxon>Craspedida</taxon>
        <taxon>Salpingoecidae</taxon>
        <taxon>Salpingoeca</taxon>
    </lineage>
</organism>
<dbReference type="Proteomes" id="UP000007799">
    <property type="component" value="Unassembled WGS sequence"/>
</dbReference>
<feature type="transmembrane region" description="Helical" evidence="1">
    <location>
        <begin position="48"/>
        <end position="68"/>
    </location>
</feature>
<evidence type="ECO:0000256" key="1">
    <source>
        <dbReference type="SAM" id="Phobius"/>
    </source>
</evidence>
<gene>
    <name evidence="2" type="ORF">PTSG_11446</name>
</gene>
<feature type="transmembrane region" description="Helical" evidence="1">
    <location>
        <begin position="116"/>
        <end position="138"/>
    </location>
</feature>
<dbReference type="OrthoDB" id="10266771at2759"/>
<accession>F2UTG7</accession>